<dbReference type="Gene3D" id="1.20.120.20">
    <property type="entry name" value="Apolipoprotein"/>
    <property type="match status" value="1"/>
</dbReference>
<gene>
    <name evidence="1" type="ORF">ANCCEY_03831</name>
</gene>
<keyword evidence="2" id="KW-1185">Reference proteome</keyword>
<evidence type="ECO:0000313" key="1">
    <source>
        <dbReference type="EMBL" id="EPB77065.1"/>
    </source>
</evidence>
<protein>
    <submittedName>
        <fullName evidence="1">Uncharacterized protein</fullName>
    </submittedName>
</protein>
<name>A0A0D6LYD1_9BILA</name>
<dbReference type="AlphaFoldDB" id="A0A0D6LYD1"/>
<accession>A0A0D6LYD1</accession>
<organism evidence="1 2">
    <name type="scientific">Ancylostoma ceylanicum</name>
    <dbReference type="NCBI Taxonomy" id="53326"/>
    <lineage>
        <taxon>Eukaryota</taxon>
        <taxon>Metazoa</taxon>
        <taxon>Ecdysozoa</taxon>
        <taxon>Nematoda</taxon>
        <taxon>Chromadorea</taxon>
        <taxon>Rhabditida</taxon>
        <taxon>Rhabditina</taxon>
        <taxon>Rhabditomorpha</taxon>
        <taxon>Strongyloidea</taxon>
        <taxon>Ancylostomatidae</taxon>
        <taxon>Ancylostomatinae</taxon>
        <taxon>Ancylostoma</taxon>
    </lineage>
</organism>
<evidence type="ECO:0000313" key="2">
    <source>
        <dbReference type="Proteomes" id="UP000054495"/>
    </source>
</evidence>
<proteinExistence type="predicted"/>
<reference evidence="1 2" key="1">
    <citation type="submission" date="2013-05" db="EMBL/GenBank/DDBJ databases">
        <title>Draft genome of the parasitic nematode Anyclostoma ceylanicum.</title>
        <authorList>
            <person name="Mitreva M."/>
        </authorList>
    </citation>
    <scope>NUCLEOTIDE SEQUENCE [LARGE SCALE GENOMIC DNA]</scope>
</reference>
<dbReference type="EMBL" id="KE124846">
    <property type="protein sequence ID" value="EPB77065.1"/>
    <property type="molecule type" value="Genomic_DNA"/>
</dbReference>
<sequence length="183" mass="19299">MVSDPLLSVNLIPRKIIELVNGEDDGAGPRLLWEREKFLARPDESIVTGLQSAGQSSLSWAENAVKDVGHFLSNASKDVGHTAEQAWNTTKEKAGELGNTLKGAAGNVAEHGEQMAGEVKNWAEGAVDTVKRGGESAVNVSVDAFQGVRQGVEQGAHEGAKAVGDVVQGQEGGLYRFQVPLAQ</sequence>
<dbReference type="Proteomes" id="UP000054495">
    <property type="component" value="Unassembled WGS sequence"/>
</dbReference>